<gene>
    <name evidence="2" type="ORF">MOO45_06555</name>
</gene>
<proteinExistence type="predicted"/>
<feature type="domain" description="Mub B2-like" evidence="1">
    <location>
        <begin position="2"/>
        <end position="40"/>
    </location>
</feature>
<dbReference type="RefSeq" id="WP_249514118.1">
    <property type="nucleotide sequence ID" value="NZ_CP093366.1"/>
</dbReference>
<dbReference type="Proteomes" id="UP000831495">
    <property type="component" value="Chromosome"/>
</dbReference>
<evidence type="ECO:0000313" key="3">
    <source>
        <dbReference type="Proteomes" id="UP000831495"/>
    </source>
</evidence>
<evidence type="ECO:0000313" key="2">
    <source>
        <dbReference type="EMBL" id="UQS81850.1"/>
    </source>
</evidence>
<sequence>MKDYVVPTLPGYQPTQTKIDATTVSGDSVDQSINVYYTPIEQTITIQYVDESGQNVDTQEVKGYTGDTVY</sequence>
<dbReference type="InterPro" id="IPR041495">
    <property type="entry name" value="Mub_B2"/>
</dbReference>
<reference evidence="2" key="1">
    <citation type="journal article" date="2022" name="Int. J. Syst. Evol. Microbiol.">
        <title>Apilactobacillus apisilvae sp. nov., Nicolia spurrieriana gen. nov. sp. nov., Bombilactobacillus folatiphilus sp. nov. and Bombilactobacillus thymidiniphilus sp. nov., four new lactic acid bacterial isolates from stingless bees Tetragonula carbonaria and Austroplebeia australis.</title>
        <authorList>
            <person name="Oliphant S.A."/>
            <person name="Watson-Haigh N.S."/>
            <person name="Sumby K.M."/>
            <person name="Gardner J."/>
            <person name="Groom S."/>
            <person name="Jiranek V."/>
        </authorList>
    </citation>
    <scope>NUCLEOTIDE SEQUENCE</scope>
    <source>
        <strain evidence="2">SG4_D2</strain>
    </source>
</reference>
<keyword evidence="3" id="KW-1185">Reference proteome</keyword>
<dbReference type="Gene3D" id="2.60.40.4300">
    <property type="match status" value="1"/>
</dbReference>
<accession>A0ABY4P8D0</accession>
<dbReference type="Pfam" id="PF17966">
    <property type="entry name" value="Muc_B2"/>
    <property type="match status" value="1"/>
</dbReference>
<organism evidence="2 3">
    <name type="scientific">Bombilactobacillus folatiphilus</name>
    <dbReference type="NCBI Taxonomy" id="2923362"/>
    <lineage>
        <taxon>Bacteria</taxon>
        <taxon>Bacillati</taxon>
        <taxon>Bacillota</taxon>
        <taxon>Bacilli</taxon>
        <taxon>Lactobacillales</taxon>
        <taxon>Lactobacillaceae</taxon>
        <taxon>Bombilactobacillus</taxon>
    </lineage>
</organism>
<name>A0ABY4P8D0_9LACO</name>
<protein>
    <recommendedName>
        <fullName evidence="1">Mub B2-like domain-containing protein</fullName>
    </recommendedName>
</protein>
<dbReference type="EMBL" id="CP093366">
    <property type="protein sequence ID" value="UQS81850.1"/>
    <property type="molecule type" value="Genomic_DNA"/>
</dbReference>
<evidence type="ECO:0000259" key="1">
    <source>
        <dbReference type="Pfam" id="PF17966"/>
    </source>
</evidence>